<dbReference type="PANTHER" id="PTHR23301">
    <property type="entry name" value="CHITIN BINDING PERITROPHIN-A"/>
    <property type="match status" value="1"/>
</dbReference>
<keyword evidence="5" id="KW-0325">Glycoprotein</keyword>
<feature type="non-terminal residue" evidence="8">
    <location>
        <position position="1"/>
    </location>
</feature>
<evidence type="ECO:0000313" key="8">
    <source>
        <dbReference type="EMBL" id="KAH8372302.1"/>
    </source>
</evidence>
<comment type="caution">
    <text evidence="8">The sequence shown here is derived from an EMBL/GenBank/DDBJ whole genome shotgun (WGS) entry which is preliminary data.</text>
</comment>
<evidence type="ECO:0000256" key="5">
    <source>
        <dbReference type="ARBA" id="ARBA00023180"/>
    </source>
</evidence>
<dbReference type="SUPFAM" id="SSF57625">
    <property type="entry name" value="Invertebrate chitin-binding proteins"/>
    <property type="match status" value="5"/>
</dbReference>
<feature type="chain" id="PRO_5041928078" description="Chitin-binding type-2 domain-containing protein" evidence="6">
    <location>
        <begin position="24"/>
        <end position="340"/>
    </location>
</feature>
<dbReference type="GO" id="GO:0008061">
    <property type="term" value="F:chitin binding"/>
    <property type="evidence" value="ECO:0007669"/>
    <property type="project" value="UniProtKB-KW"/>
</dbReference>
<evidence type="ECO:0000256" key="2">
    <source>
        <dbReference type="ARBA" id="ARBA00022729"/>
    </source>
</evidence>
<feature type="domain" description="Chitin-binding type-2" evidence="7">
    <location>
        <begin position="31"/>
        <end position="90"/>
    </location>
</feature>
<feature type="signal peptide" evidence="6">
    <location>
        <begin position="1"/>
        <end position="23"/>
    </location>
</feature>
<accession>A0AAD4K333</accession>
<dbReference type="AlphaFoldDB" id="A0AAD4K333"/>
<name>A0AAD4K333_9MUSC</name>
<evidence type="ECO:0000256" key="4">
    <source>
        <dbReference type="ARBA" id="ARBA00023157"/>
    </source>
</evidence>
<feature type="domain" description="Chitin-binding type-2" evidence="7">
    <location>
        <begin position="150"/>
        <end position="207"/>
    </location>
</feature>
<dbReference type="PANTHER" id="PTHR23301:SF106">
    <property type="entry name" value="CHITIN-BINDING TYPE-2 DOMAIN-CONTAINING PROTEIN-RELATED"/>
    <property type="match status" value="1"/>
</dbReference>
<feature type="domain" description="Chitin-binding type-2" evidence="7">
    <location>
        <begin position="212"/>
        <end position="277"/>
    </location>
</feature>
<dbReference type="Pfam" id="PF01607">
    <property type="entry name" value="CBM_14"/>
    <property type="match status" value="5"/>
</dbReference>
<gene>
    <name evidence="8" type="ORF">KR093_010979</name>
</gene>
<keyword evidence="1" id="KW-0147">Chitin-binding</keyword>
<dbReference type="Proteomes" id="UP001200034">
    <property type="component" value="Unassembled WGS sequence"/>
</dbReference>
<dbReference type="Gene3D" id="2.170.140.10">
    <property type="entry name" value="Chitin binding domain"/>
    <property type="match status" value="2"/>
</dbReference>
<evidence type="ECO:0000256" key="1">
    <source>
        <dbReference type="ARBA" id="ARBA00022669"/>
    </source>
</evidence>
<reference evidence="8" key="1">
    <citation type="journal article" date="2021" name="Mol. Ecol. Resour.">
        <title>Phylogenomic analyses of the genus Drosophila reveals genomic signals of climate adaptation.</title>
        <authorList>
            <person name="Li F."/>
            <person name="Rane R.V."/>
            <person name="Luria V."/>
            <person name="Xiong Z."/>
            <person name="Chen J."/>
            <person name="Li Z."/>
            <person name="Catullo R.A."/>
            <person name="Griffin P.C."/>
            <person name="Schiffer M."/>
            <person name="Pearce S."/>
            <person name="Lee S.F."/>
            <person name="McElroy K."/>
            <person name="Stocker A."/>
            <person name="Shirriffs J."/>
            <person name="Cockerell F."/>
            <person name="Coppin C."/>
            <person name="Sgro C.M."/>
            <person name="Karger A."/>
            <person name="Cain J.W."/>
            <person name="Weber J.A."/>
            <person name="Santpere G."/>
            <person name="Kirschner M.W."/>
            <person name="Hoffmann A.A."/>
            <person name="Oakeshott J.G."/>
            <person name="Zhang G."/>
        </authorList>
    </citation>
    <scope>NUCLEOTIDE SEQUENCE</scope>
    <source>
        <strain evidence="8">BGI-SZ-2011g</strain>
    </source>
</reference>
<evidence type="ECO:0000259" key="7">
    <source>
        <dbReference type="PROSITE" id="PS50940"/>
    </source>
</evidence>
<sequence>ICEIFAVPLKLLAFAALLQLSSQTEYLSSSEDICRLFPDGTKLRKPGYCNRWIVCKDFKSIEGGICNEGLYYNLAKNACYKSMESSDTYCSSPCTSKTNGYVGDTFNCANWYYCEKAKTLSSGKCGDGMYFDQLKQMCVYPKDTVCNAKFELTQIVPTGTKIKDENNCSQYLTTKSGKVTANYCGDGLYYEVASATCIKKSLVQCLKVPHPDEVCGNKKLAKRNKFVADGATCRGYFYCRDLGSGVPDPTPIWQQCPLQYFFNEERAACEVRTDRKCVEDRCDGRDSGFEVAETPGCQHYIKCVNGAQSGDTLKCPDGMYFDTETEQCTSEVRNYGCCTI</sequence>
<evidence type="ECO:0000256" key="3">
    <source>
        <dbReference type="ARBA" id="ARBA00022737"/>
    </source>
</evidence>
<dbReference type="PROSITE" id="PS50940">
    <property type="entry name" value="CHIT_BIND_II"/>
    <property type="match status" value="5"/>
</dbReference>
<proteinExistence type="predicted"/>
<evidence type="ECO:0000256" key="6">
    <source>
        <dbReference type="SAM" id="SignalP"/>
    </source>
</evidence>
<keyword evidence="4" id="KW-1015">Disulfide bond</keyword>
<dbReference type="InterPro" id="IPR036508">
    <property type="entry name" value="Chitin-bd_dom_sf"/>
</dbReference>
<keyword evidence="3" id="KW-0677">Repeat</keyword>
<protein>
    <recommendedName>
        <fullName evidence="7">Chitin-binding type-2 domain-containing protein</fullName>
    </recommendedName>
</protein>
<dbReference type="EMBL" id="JAJJHW010002585">
    <property type="protein sequence ID" value="KAH8372302.1"/>
    <property type="molecule type" value="Genomic_DNA"/>
</dbReference>
<dbReference type="GO" id="GO:0005576">
    <property type="term" value="C:extracellular region"/>
    <property type="evidence" value="ECO:0007669"/>
    <property type="project" value="InterPro"/>
</dbReference>
<keyword evidence="9" id="KW-1185">Reference proteome</keyword>
<keyword evidence="2 6" id="KW-0732">Signal</keyword>
<organism evidence="8 9">
    <name type="scientific">Drosophila rubida</name>
    <dbReference type="NCBI Taxonomy" id="30044"/>
    <lineage>
        <taxon>Eukaryota</taxon>
        <taxon>Metazoa</taxon>
        <taxon>Ecdysozoa</taxon>
        <taxon>Arthropoda</taxon>
        <taxon>Hexapoda</taxon>
        <taxon>Insecta</taxon>
        <taxon>Pterygota</taxon>
        <taxon>Neoptera</taxon>
        <taxon>Endopterygota</taxon>
        <taxon>Diptera</taxon>
        <taxon>Brachycera</taxon>
        <taxon>Muscomorpha</taxon>
        <taxon>Ephydroidea</taxon>
        <taxon>Drosophilidae</taxon>
        <taxon>Drosophila</taxon>
    </lineage>
</organism>
<dbReference type="InterPro" id="IPR051940">
    <property type="entry name" value="Chitin_bind-dev_reg"/>
</dbReference>
<dbReference type="InterPro" id="IPR002557">
    <property type="entry name" value="Chitin-bd_dom"/>
</dbReference>
<feature type="domain" description="Chitin-binding type-2" evidence="7">
    <location>
        <begin position="279"/>
        <end position="337"/>
    </location>
</feature>
<feature type="domain" description="Chitin-binding type-2" evidence="7">
    <location>
        <begin position="91"/>
        <end position="148"/>
    </location>
</feature>
<dbReference type="SMART" id="SM00494">
    <property type="entry name" value="ChtBD2"/>
    <property type="match status" value="4"/>
</dbReference>
<evidence type="ECO:0000313" key="9">
    <source>
        <dbReference type="Proteomes" id="UP001200034"/>
    </source>
</evidence>